<proteinExistence type="predicted"/>
<dbReference type="RefSeq" id="XP_005710595.1">
    <property type="nucleotide sequence ID" value="XM_005710538.1"/>
</dbReference>
<evidence type="ECO:0000256" key="1">
    <source>
        <dbReference type="SAM" id="MobiDB-lite"/>
    </source>
</evidence>
<feature type="compositionally biased region" description="Basic and acidic residues" evidence="1">
    <location>
        <begin position="126"/>
        <end position="172"/>
    </location>
</feature>
<reference evidence="3" key="1">
    <citation type="journal article" date="2013" name="Proc. Natl. Acad. Sci. U.S.A.">
        <title>Genome structure and metabolic features in the red seaweed Chondrus crispus shed light on evolution of the Archaeplastida.</title>
        <authorList>
            <person name="Collen J."/>
            <person name="Porcel B."/>
            <person name="Carre W."/>
            <person name="Ball S.G."/>
            <person name="Chaparro C."/>
            <person name="Tonon T."/>
            <person name="Barbeyron T."/>
            <person name="Michel G."/>
            <person name="Noel B."/>
            <person name="Valentin K."/>
            <person name="Elias M."/>
            <person name="Artiguenave F."/>
            <person name="Arun A."/>
            <person name="Aury J.M."/>
            <person name="Barbosa-Neto J.F."/>
            <person name="Bothwell J.H."/>
            <person name="Bouget F.Y."/>
            <person name="Brillet L."/>
            <person name="Cabello-Hurtado F."/>
            <person name="Capella-Gutierrez S."/>
            <person name="Charrier B."/>
            <person name="Cladiere L."/>
            <person name="Cock J.M."/>
            <person name="Coelho S.M."/>
            <person name="Colleoni C."/>
            <person name="Czjzek M."/>
            <person name="Da Silva C."/>
            <person name="Delage L."/>
            <person name="Denoeud F."/>
            <person name="Deschamps P."/>
            <person name="Dittami S.M."/>
            <person name="Gabaldon T."/>
            <person name="Gachon C.M."/>
            <person name="Groisillier A."/>
            <person name="Herve C."/>
            <person name="Jabbari K."/>
            <person name="Katinka M."/>
            <person name="Kloareg B."/>
            <person name="Kowalczyk N."/>
            <person name="Labadie K."/>
            <person name="Leblanc C."/>
            <person name="Lopez P.J."/>
            <person name="McLachlan D.H."/>
            <person name="Meslet-Cladiere L."/>
            <person name="Moustafa A."/>
            <person name="Nehr Z."/>
            <person name="Nyvall Collen P."/>
            <person name="Panaud O."/>
            <person name="Partensky F."/>
            <person name="Poulain J."/>
            <person name="Rensing S.A."/>
            <person name="Rousvoal S."/>
            <person name="Samson G."/>
            <person name="Symeonidi A."/>
            <person name="Weissenbach J."/>
            <person name="Zambounis A."/>
            <person name="Wincker P."/>
            <person name="Boyen C."/>
        </authorList>
    </citation>
    <scope>NUCLEOTIDE SEQUENCE [LARGE SCALE GENOMIC DNA]</scope>
    <source>
        <strain evidence="3">cv. Stackhouse</strain>
    </source>
</reference>
<protein>
    <submittedName>
        <fullName evidence="2">Uncharacterized protein</fullName>
    </submittedName>
</protein>
<dbReference type="EMBL" id="HG002154">
    <property type="protein sequence ID" value="CDF40301.1"/>
    <property type="molecule type" value="Genomic_DNA"/>
</dbReference>
<keyword evidence="3" id="KW-1185">Reference proteome</keyword>
<accession>R7QS08</accession>
<name>R7QS08_CHOCR</name>
<gene>
    <name evidence="2" type="ORF">CHC_T00007121001</name>
</gene>
<dbReference type="AlphaFoldDB" id="R7QS08"/>
<sequence length="221" mass="23351">MLLLRTIPNVTILRADPAIPRCVNVSAQHEDGEVELVALAEHVDDVCLAAVVHAREDFDAGVGDDVAEGVVRGEGGAVQGRLAEVLPELGALEDVVGVAAVGRARAGGRVAAALERVYEPGRALARAREDEGARAGRGVVRHEVGRGRRGQRDEQEGGRGQHADEQEWHEYGAPRGVLRAADEAHRGGGGGRRGGGREGGMAKQAGRCPRRANCLSVHRER</sequence>
<dbReference type="Proteomes" id="UP000012073">
    <property type="component" value="Unassembled WGS sequence"/>
</dbReference>
<dbReference type="KEGG" id="ccp:CHC_T00007121001"/>
<evidence type="ECO:0000313" key="2">
    <source>
        <dbReference type="EMBL" id="CDF40301.1"/>
    </source>
</evidence>
<dbReference type="GeneID" id="17318309"/>
<feature type="compositionally biased region" description="Gly residues" evidence="1">
    <location>
        <begin position="187"/>
        <end position="199"/>
    </location>
</feature>
<evidence type="ECO:0000313" key="3">
    <source>
        <dbReference type="Proteomes" id="UP000012073"/>
    </source>
</evidence>
<feature type="region of interest" description="Disordered" evidence="1">
    <location>
        <begin position="124"/>
        <end position="221"/>
    </location>
</feature>
<organism evidence="2 3">
    <name type="scientific">Chondrus crispus</name>
    <name type="common">Carrageen Irish moss</name>
    <name type="synonym">Polymorpha crispa</name>
    <dbReference type="NCBI Taxonomy" id="2769"/>
    <lineage>
        <taxon>Eukaryota</taxon>
        <taxon>Rhodophyta</taxon>
        <taxon>Florideophyceae</taxon>
        <taxon>Rhodymeniophycidae</taxon>
        <taxon>Gigartinales</taxon>
        <taxon>Gigartinaceae</taxon>
        <taxon>Chondrus</taxon>
    </lineage>
</organism>
<dbReference type="Gramene" id="CDF40301">
    <property type="protein sequence ID" value="CDF40301"/>
    <property type="gene ID" value="CHC_T00007121001"/>
</dbReference>